<dbReference type="Pfam" id="PF07963">
    <property type="entry name" value="N_methyl"/>
    <property type="match status" value="1"/>
</dbReference>
<dbReference type="InterPro" id="IPR011453">
    <property type="entry name" value="DUF1559"/>
</dbReference>
<dbReference type="AlphaFoldDB" id="A0A7V8VCR6"/>
<proteinExistence type="predicted"/>
<dbReference type="RefSeq" id="WP_194537052.1">
    <property type="nucleotide sequence ID" value="NZ_JACEFB010000002.1"/>
</dbReference>
<keyword evidence="1" id="KW-1133">Transmembrane helix</keyword>
<evidence type="ECO:0000259" key="2">
    <source>
        <dbReference type="Pfam" id="PF07596"/>
    </source>
</evidence>
<keyword evidence="1" id="KW-0812">Transmembrane</keyword>
<reference evidence="3 4" key="1">
    <citation type="submission" date="2020-07" db="EMBL/GenBank/DDBJ databases">
        <title>Thermogemmata thermophila gen. nov., sp. nov., a novel moderate thermophilic planctomycete from a Kamchatka hot spring.</title>
        <authorList>
            <person name="Elcheninov A.G."/>
            <person name="Podosokorskaya O.A."/>
            <person name="Kovaleva O.L."/>
            <person name="Novikov A."/>
            <person name="Bonch-Osmolovskaya E.A."/>
            <person name="Toshchakov S.V."/>
            <person name="Kublanov I.V."/>
        </authorList>
    </citation>
    <scope>NUCLEOTIDE SEQUENCE [LARGE SCALE GENOMIC DNA]</scope>
    <source>
        <strain evidence="3 4">2918</strain>
    </source>
</reference>
<name>A0A7V8VCR6_9BACT</name>
<dbReference type="EMBL" id="JACEFB010000002">
    <property type="protein sequence ID" value="MBA2225650.1"/>
    <property type="molecule type" value="Genomic_DNA"/>
</dbReference>
<keyword evidence="4" id="KW-1185">Reference proteome</keyword>
<evidence type="ECO:0000256" key="1">
    <source>
        <dbReference type="SAM" id="Phobius"/>
    </source>
</evidence>
<dbReference type="NCBIfam" id="TIGR04294">
    <property type="entry name" value="pre_pil_HX9DG"/>
    <property type="match status" value="1"/>
</dbReference>
<comment type="caution">
    <text evidence="3">The sequence shown here is derived from an EMBL/GenBank/DDBJ whole genome shotgun (WGS) entry which is preliminary data.</text>
</comment>
<dbReference type="PANTHER" id="PTHR30093:SF2">
    <property type="entry name" value="TYPE II SECRETION SYSTEM PROTEIN H"/>
    <property type="match status" value="1"/>
</dbReference>
<dbReference type="Proteomes" id="UP000542342">
    <property type="component" value="Unassembled WGS sequence"/>
</dbReference>
<dbReference type="InterPro" id="IPR027558">
    <property type="entry name" value="Pre_pil_HX9DG_C"/>
</dbReference>
<keyword evidence="1" id="KW-0472">Membrane</keyword>
<dbReference type="InterPro" id="IPR012902">
    <property type="entry name" value="N_methyl_site"/>
</dbReference>
<feature type="domain" description="DUF1559" evidence="2">
    <location>
        <begin position="35"/>
        <end position="238"/>
    </location>
</feature>
<evidence type="ECO:0000313" key="3">
    <source>
        <dbReference type="EMBL" id="MBA2225650.1"/>
    </source>
</evidence>
<feature type="transmembrane region" description="Helical" evidence="1">
    <location>
        <begin position="12"/>
        <end position="34"/>
    </location>
</feature>
<dbReference type="Pfam" id="PF07596">
    <property type="entry name" value="SBP_bac_10"/>
    <property type="match status" value="2"/>
</dbReference>
<gene>
    <name evidence="3" type="ORF">H0921_05680</name>
</gene>
<accession>A0A7V8VCR6</accession>
<evidence type="ECO:0000313" key="4">
    <source>
        <dbReference type="Proteomes" id="UP000542342"/>
    </source>
</evidence>
<dbReference type="InterPro" id="IPR045584">
    <property type="entry name" value="Pilin-like"/>
</dbReference>
<dbReference type="NCBIfam" id="TIGR02532">
    <property type="entry name" value="IV_pilin_GFxxxE"/>
    <property type="match status" value="1"/>
</dbReference>
<dbReference type="PANTHER" id="PTHR30093">
    <property type="entry name" value="GENERAL SECRETION PATHWAY PROTEIN G"/>
    <property type="match status" value="1"/>
</dbReference>
<protein>
    <submittedName>
        <fullName evidence="3">DUF1559 domain-containing protein</fullName>
    </submittedName>
</protein>
<dbReference type="SUPFAM" id="SSF54523">
    <property type="entry name" value="Pili subunits"/>
    <property type="match status" value="1"/>
</dbReference>
<sequence>MKRSMSQREAFTLIELLVVIAIIAILIGLLLPAVQKVREAAARSKCSNNLKQIALAVHSYHDANGRFPYNGDPLTGRGCCVQSERQWSFLARLLPFIEQDNLYRAGGLANNPEAPMNSATGQQLFRTVVPTFRCPSDPTPDTRTNVANWGGFVMASTSYKGVSGSHYTHGGSASAYTNNTGWSGGDGLVGANCGNGIFCREDNRRRFRMEYITDGTSNTLMIGEDVGIMNDHNAWAYANGANGVCAIPLNLGTLLIRPAGVNVSPSFWPNVYSFRSMHPGGANFALADGSVRFVLDSMSLNTYRAASTFSGREVLGNDW</sequence>
<dbReference type="Gene3D" id="3.30.700.10">
    <property type="entry name" value="Glycoprotein, Type 4 Pilin"/>
    <property type="match status" value="1"/>
</dbReference>
<organism evidence="3 4">
    <name type="scientific">Thermogemmata fonticola</name>
    <dbReference type="NCBI Taxonomy" id="2755323"/>
    <lineage>
        <taxon>Bacteria</taxon>
        <taxon>Pseudomonadati</taxon>
        <taxon>Planctomycetota</taxon>
        <taxon>Planctomycetia</taxon>
        <taxon>Gemmatales</taxon>
        <taxon>Gemmataceae</taxon>
        <taxon>Thermogemmata</taxon>
    </lineage>
</organism>
<feature type="domain" description="DUF1559" evidence="2">
    <location>
        <begin position="270"/>
        <end position="298"/>
    </location>
</feature>